<accession>A0AAD6CJ63</accession>
<dbReference type="AlphaFoldDB" id="A0AAD6CJ63"/>
<proteinExistence type="predicted"/>
<sequence length="148" mass="16391">MAPRTRHGQKGEGQAQKGTKDSKDGQALPKQSQQAQPTTAPPEPHLSPTPTPPPPPPPPPKPSEDSDVDRLIRDQIESYKKEPSYELQVNHYARKIKTSLMCDIIEEAARRADMDLNETSEVIAESIDPQRHHARYDSTAADAGLLLR</sequence>
<evidence type="ECO:0000313" key="3">
    <source>
        <dbReference type="Proteomes" id="UP001220324"/>
    </source>
</evidence>
<reference evidence="2 3" key="1">
    <citation type="journal article" date="2023" name="IMA Fungus">
        <title>Comparative genomic study of the Penicillium genus elucidates a diverse pangenome and 15 lateral gene transfer events.</title>
        <authorList>
            <person name="Petersen C."/>
            <person name="Sorensen T."/>
            <person name="Nielsen M.R."/>
            <person name="Sondergaard T.E."/>
            <person name="Sorensen J.L."/>
            <person name="Fitzpatrick D.A."/>
            <person name="Frisvad J.C."/>
            <person name="Nielsen K.L."/>
        </authorList>
    </citation>
    <scope>NUCLEOTIDE SEQUENCE [LARGE SCALE GENOMIC DNA]</scope>
    <source>
        <strain evidence="2 3">IBT 35679</strain>
    </source>
</reference>
<feature type="region of interest" description="Disordered" evidence="1">
    <location>
        <begin position="1"/>
        <end position="70"/>
    </location>
</feature>
<protein>
    <submittedName>
        <fullName evidence="2">Uncharacterized protein</fullName>
    </submittedName>
</protein>
<organism evidence="2 3">
    <name type="scientific">Penicillium frequentans</name>
    <dbReference type="NCBI Taxonomy" id="3151616"/>
    <lineage>
        <taxon>Eukaryota</taxon>
        <taxon>Fungi</taxon>
        <taxon>Dikarya</taxon>
        <taxon>Ascomycota</taxon>
        <taxon>Pezizomycotina</taxon>
        <taxon>Eurotiomycetes</taxon>
        <taxon>Eurotiomycetidae</taxon>
        <taxon>Eurotiales</taxon>
        <taxon>Aspergillaceae</taxon>
        <taxon>Penicillium</taxon>
    </lineage>
</organism>
<gene>
    <name evidence="2" type="ORF">N7494_013250</name>
</gene>
<dbReference type="EMBL" id="JAQIZZ010000011">
    <property type="protein sequence ID" value="KAJ5522936.1"/>
    <property type="molecule type" value="Genomic_DNA"/>
</dbReference>
<dbReference type="Proteomes" id="UP001220324">
    <property type="component" value="Unassembled WGS sequence"/>
</dbReference>
<keyword evidence="3" id="KW-1185">Reference proteome</keyword>
<feature type="compositionally biased region" description="Pro residues" evidence="1">
    <location>
        <begin position="39"/>
        <end position="61"/>
    </location>
</feature>
<name>A0AAD6CJ63_9EURO</name>
<evidence type="ECO:0000313" key="2">
    <source>
        <dbReference type="EMBL" id="KAJ5522936.1"/>
    </source>
</evidence>
<evidence type="ECO:0000256" key="1">
    <source>
        <dbReference type="SAM" id="MobiDB-lite"/>
    </source>
</evidence>
<comment type="caution">
    <text evidence="2">The sequence shown here is derived from an EMBL/GenBank/DDBJ whole genome shotgun (WGS) entry which is preliminary data.</text>
</comment>